<organism evidence="1 2">
    <name type="scientific">Kribbella karoonensis</name>
    <dbReference type="NCBI Taxonomy" id="324851"/>
    <lineage>
        <taxon>Bacteria</taxon>
        <taxon>Bacillati</taxon>
        <taxon>Actinomycetota</taxon>
        <taxon>Actinomycetes</taxon>
        <taxon>Propionibacteriales</taxon>
        <taxon>Kribbellaceae</taxon>
        <taxon>Kribbella</taxon>
    </lineage>
</organism>
<reference evidence="2" key="1">
    <citation type="journal article" date="2019" name="Int. J. Syst. Evol. Microbiol.">
        <title>The Global Catalogue of Microorganisms (GCM) 10K type strain sequencing project: providing services to taxonomists for standard genome sequencing and annotation.</title>
        <authorList>
            <consortium name="The Broad Institute Genomics Platform"/>
            <consortium name="The Broad Institute Genome Sequencing Center for Infectious Disease"/>
            <person name="Wu L."/>
            <person name="Ma J."/>
        </authorList>
    </citation>
    <scope>NUCLEOTIDE SEQUENCE [LARGE SCALE GENOMIC DNA]</scope>
    <source>
        <strain evidence="2">JCM 14304</strain>
    </source>
</reference>
<accession>A0ABP4P5B2</accession>
<name>A0ABP4P5B2_9ACTN</name>
<sequence length="116" mass="12633">MRRPHRPAAAVELLDDRDLDLGAVSQVRVTVGTPEALAGELGFAAFAQCTQRDPSSLEQLRCGAIGIRLGTFLEFTQLVAELWVQDEVVLRCHRAWGGWSLSRFHPNSAASSSADT</sequence>
<keyword evidence="2" id="KW-1185">Reference proteome</keyword>
<evidence type="ECO:0000313" key="2">
    <source>
        <dbReference type="Proteomes" id="UP001500190"/>
    </source>
</evidence>
<gene>
    <name evidence="1" type="ORF">GCM10009742_11260</name>
</gene>
<proteinExistence type="predicted"/>
<comment type="caution">
    <text evidence="1">The sequence shown here is derived from an EMBL/GenBank/DDBJ whole genome shotgun (WGS) entry which is preliminary data.</text>
</comment>
<evidence type="ECO:0000313" key="1">
    <source>
        <dbReference type="EMBL" id="GAA1570567.1"/>
    </source>
</evidence>
<protein>
    <submittedName>
        <fullName evidence="1">Uncharacterized protein</fullName>
    </submittedName>
</protein>
<dbReference type="Proteomes" id="UP001500190">
    <property type="component" value="Unassembled WGS sequence"/>
</dbReference>
<dbReference type="EMBL" id="BAAAND010000001">
    <property type="protein sequence ID" value="GAA1570567.1"/>
    <property type="molecule type" value="Genomic_DNA"/>
</dbReference>